<dbReference type="EC" id="4.1.2.14" evidence="6"/>
<dbReference type="Pfam" id="PF01081">
    <property type="entry name" value="Aldolase"/>
    <property type="match status" value="1"/>
</dbReference>
<evidence type="ECO:0000256" key="3">
    <source>
        <dbReference type="ARBA" id="ARBA00011233"/>
    </source>
</evidence>
<keyword evidence="7" id="KW-1185">Reference proteome</keyword>
<organism evidence="6 7">
    <name type="scientific">Mesobacillus stamsii</name>
    <dbReference type="NCBI Taxonomy" id="225347"/>
    <lineage>
        <taxon>Bacteria</taxon>
        <taxon>Bacillati</taxon>
        <taxon>Bacillota</taxon>
        <taxon>Bacilli</taxon>
        <taxon>Bacillales</taxon>
        <taxon>Bacillaceae</taxon>
        <taxon>Mesobacillus</taxon>
    </lineage>
</organism>
<comment type="similarity">
    <text evidence="2">Belongs to the KHG/KDPG aldolase family.</text>
</comment>
<protein>
    <submittedName>
        <fullName evidence="6">2-dehydro-3-deoxyphosphogluconate aldolase/(4S)-4-hydroxy-2-oxoglutarate aldolase</fullName>
        <ecNumber evidence="6">4.1.2.14</ecNumber>
        <ecNumber evidence="6">4.1.3.42</ecNumber>
    </submittedName>
</protein>
<dbReference type="InterPro" id="IPR000887">
    <property type="entry name" value="Aldlse_KDPG_KHG"/>
</dbReference>
<dbReference type="Gene3D" id="3.20.20.70">
    <property type="entry name" value="Aldolase class I"/>
    <property type="match status" value="1"/>
</dbReference>
<name>A0ABU0FRH8_9BACI</name>
<dbReference type="PANTHER" id="PTHR30246:SF1">
    <property type="entry name" value="2-DEHYDRO-3-DEOXY-6-PHOSPHOGALACTONATE ALDOLASE-RELATED"/>
    <property type="match status" value="1"/>
</dbReference>
<comment type="subunit">
    <text evidence="3">Homotrimer.</text>
</comment>
<gene>
    <name evidence="6" type="ORF">J2S25_000510</name>
</gene>
<keyword evidence="5" id="KW-0119">Carbohydrate metabolism</keyword>
<comment type="caution">
    <text evidence="6">The sequence shown here is derived from an EMBL/GenBank/DDBJ whole genome shotgun (WGS) entry which is preliminary data.</text>
</comment>
<evidence type="ECO:0000313" key="6">
    <source>
        <dbReference type="EMBL" id="MDQ0412330.1"/>
    </source>
</evidence>
<evidence type="ECO:0000256" key="5">
    <source>
        <dbReference type="ARBA" id="ARBA00023277"/>
    </source>
</evidence>
<evidence type="ECO:0000256" key="1">
    <source>
        <dbReference type="ARBA" id="ARBA00004761"/>
    </source>
</evidence>
<evidence type="ECO:0000256" key="2">
    <source>
        <dbReference type="ARBA" id="ARBA00006906"/>
    </source>
</evidence>
<dbReference type="NCBIfam" id="TIGR01182">
    <property type="entry name" value="eda"/>
    <property type="match status" value="1"/>
</dbReference>
<keyword evidence="4 6" id="KW-0456">Lyase</keyword>
<dbReference type="GO" id="GO:0106009">
    <property type="term" value="F:(4S)-4-hydroxy-2-oxoglutarate aldolase activity"/>
    <property type="evidence" value="ECO:0007669"/>
    <property type="project" value="UniProtKB-EC"/>
</dbReference>
<comment type="pathway">
    <text evidence="1">Carbohydrate acid metabolism.</text>
</comment>
<evidence type="ECO:0000313" key="7">
    <source>
        <dbReference type="Proteomes" id="UP001242313"/>
    </source>
</evidence>
<dbReference type="GO" id="GO:0008675">
    <property type="term" value="F:2-dehydro-3-deoxy-phosphogluconate aldolase activity"/>
    <property type="evidence" value="ECO:0007669"/>
    <property type="project" value="UniProtKB-EC"/>
</dbReference>
<reference evidence="6 7" key="1">
    <citation type="submission" date="2023-07" db="EMBL/GenBank/DDBJ databases">
        <title>Genomic Encyclopedia of Type Strains, Phase IV (KMG-IV): sequencing the most valuable type-strain genomes for metagenomic binning, comparative biology and taxonomic classification.</title>
        <authorList>
            <person name="Goeker M."/>
        </authorList>
    </citation>
    <scope>NUCLEOTIDE SEQUENCE [LARGE SCALE GENOMIC DNA]</scope>
    <source>
        <strain evidence="6 7">DSM 19598</strain>
    </source>
</reference>
<accession>A0ABU0FRH8</accession>
<sequence length="217" mass="23238">MLLKKLDVLRKLNEGYAIAVIRGESSEDAYQIAKHSFNGGIRSLEITFTTPGAEKVIAELVADGNPNMIVGAGTVLDAITASIAIMNGAQFIVSPHFDKDIALLCNRYSTPYLPGCATITEILKAVSYGVDVIKLFPGGHLGPSFMKDIKGPLPHVQLMPSGGVSIDNVEKWITNGAFAVGIGSALTKNRVTGDYSSVKKTAREFTEKIQSIQGIYH</sequence>
<dbReference type="CDD" id="cd00452">
    <property type="entry name" value="KDPG_aldolase"/>
    <property type="match status" value="1"/>
</dbReference>
<dbReference type="NCBIfam" id="NF005119">
    <property type="entry name" value="PRK06552.1"/>
    <property type="match status" value="1"/>
</dbReference>
<dbReference type="SUPFAM" id="SSF51569">
    <property type="entry name" value="Aldolase"/>
    <property type="match status" value="1"/>
</dbReference>
<dbReference type="EC" id="4.1.3.42" evidence="6"/>
<dbReference type="InterPro" id="IPR013785">
    <property type="entry name" value="Aldolase_TIM"/>
</dbReference>
<dbReference type="PANTHER" id="PTHR30246">
    <property type="entry name" value="2-KETO-3-DEOXY-6-PHOSPHOGLUCONATE ALDOLASE"/>
    <property type="match status" value="1"/>
</dbReference>
<evidence type="ECO:0000256" key="4">
    <source>
        <dbReference type="ARBA" id="ARBA00023239"/>
    </source>
</evidence>
<proteinExistence type="inferred from homology"/>
<dbReference type="Proteomes" id="UP001242313">
    <property type="component" value="Unassembled WGS sequence"/>
</dbReference>
<dbReference type="EMBL" id="JAUSUN010000002">
    <property type="protein sequence ID" value="MDQ0412330.1"/>
    <property type="molecule type" value="Genomic_DNA"/>
</dbReference>